<evidence type="ECO:0000313" key="1">
    <source>
        <dbReference type="EMBL" id="PWF24731.1"/>
    </source>
</evidence>
<protein>
    <submittedName>
        <fullName evidence="1">SMI1/KNR4 family protein</fullName>
    </submittedName>
</protein>
<dbReference type="AlphaFoldDB" id="A0A2V1K0T6"/>
<sequence>MTISCLTALMPPPRHPSESGNNETWPSIDGDLSFPEDYFAFIHSYGTGRIADFIAIFNPFAANEDINFFKQKTLILGDLESLNQEDPDYFKYPLYPAENGLLPIGLTDNGDYLFWTVSNTRDSNTWGTAIIAARSPDVEYFDQNLTTLLFSILTGTLKPQSLPGSFPGRAVAFAQF</sequence>
<proteinExistence type="predicted"/>
<gene>
    <name evidence="1" type="ORF">DD235_00635</name>
</gene>
<dbReference type="SUPFAM" id="SSF160631">
    <property type="entry name" value="SMI1/KNR4-like"/>
    <property type="match status" value="1"/>
</dbReference>
<dbReference type="Proteomes" id="UP000245212">
    <property type="component" value="Unassembled WGS sequence"/>
</dbReference>
<accession>A0A2V1K0T6</accession>
<comment type="caution">
    <text evidence="1">The sequence shown here is derived from an EMBL/GenBank/DDBJ whole genome shotgun (WGS) entry which is preliminary data.</text>
</comment>
<dbReference type="Gene3D" id="3.40.1580.10">
    <property type="entry name" value="SMI1/KNR4-like"/>
    <property type="match status" value="1"/>
</dbReference>
<keyword evidence="2" id="KW-1185">Reference proteome</keyword>
<dbReference type="EMBL" id="QETA01000001">
    <property type="protein sequence ID" value="PWF24731.1"/>
    <property type="molecule type" value="Genomic_DNA"/>
</dbReference>
<dbReference type="RefSeq" id="WP_109060136.1">
    <property type="nucleotide sequence ID" value="NZ_QETA01000001.1"/>
</dbReference>
<reference evidence="2" key="1">
    <citation type="submission" date="2018-05" db="EMBL/GenBank/DDBJ databases">
        <authorList>
            <person name="Li Y."/>
        </authorList>
    </citation>
    <scope>NUCLEOTIDE SEQUENCE [LARGE SCALE GENOMIC DNA]</scope>
    <source>
        <strain evidence="2">3d-2-2</strain>
    </source>
</reference>
<dbReference type="InterPro" id="IPR037883">
    <property type="entry name" value="Knr4/Smi1-like_sf"/>
</dbReference>
<evidence type="ECO:0000313" key="2">
    <source>
        <dbReference type="Proteomes" id="UP000245212"/>
    </source>
</evidence>
<name>A0A2V1K0T6_9BURK</name>
<organism evidence="1 2">
    <name type="scientific">Corticimicrobacter populi</name>
    <dbReference type="NCBI Taxonomy" id="2175229"/>
    <lineage>
        <taxon>Bacteria</taxon>
        <taxon>Pseudomonadati</taxon>
        <taxon>Pseudomonadota</taxon>
        <taxon>Betaproteobacteria</taxon>
        <taxon>Burkholderiales</taxon>
        <taxon>Alcaligenaceae</taxon>
        <taxon>Corticimicrobacter</taxon>
    </lineage>
</organism>